<accession>A0ABY5LAP2</accession>
<protein>
    <submittedName>
        <fullName evidence="2">YfiR family protein</fullName>
    </submittedName>
</protein>
<keyword evidence="1" id="KW-0732">Signal</keyword>
<dbReference type="Pfam" id="PF13689">
    <property type="entry name" value="DUF4154"/>
    <property type="match status" value="1"/>
</dbReference>
<dbReference type="RefSeq" id="WP_256507874.1">
    <property type="nucleotide sequence ID" value="NZ_CP101740.1"/>
</dbReference>
<keyword evidence="3" id="KW-1185">Reference proteome</keyword>
<feature type="chain" id="PRO_5045739824" evidence="1">
    <location>
        <begin position="20"/>
        <end position="177"/>
    </location>
</feature>
<dbReference type="PROSITE" id="PS51257">
    <property type="entry name" value="PROKAR_LIPOPROTEIN"/>
    <property type="match status" value="1"/>
</dbReference>
<dbReference type="Proteomes" id="UP001058533">
    <property type="component" value="Chromosome"/>
</dbReference>
<name>A0ABY5LAP2_9SPHN</name>
<sequence>MTPARLPVALLFASTVACAVPTTAFAQMTDSSVLVAGRVATFLQPTLSGEVIAAIIYLPGAAASESQARAIERALRGGLVVGALTLRPRRVPSTSLAGLAGARVAFVTTGVNYQAVARATASRSILTISSDAGCTQAGHCVVTIISKPKVRIVVSKAASRAAQLRFNSGFLMLVKEI</sequence>
<reference evidence="2" key="1">
    <citation type="submission" date="2022-07" db="EMBL/GenBank/DDBJ databases">
        <title>Sphingomonas sp. nov., a novel bacterium isolated from the north slope of the Mount Everest.</title>
        <authorList>
            <person name="Cui X."/>
            <person name="Liu Y."/>
        </authorList>
    </citation>
    <scope>NUCLEOTIDE SEQUENCE</scope>
    <source>
        <strain evidence="2">S5-59</strain>
    </source>
</reference>
<organism evidence="2 3">
    <name type="scientific">Sphingomonas qomolangmaensis</name>
    <dbReference type="NCBI Taxonomy" id="2918765"/>
    <lineage>
        <taxon>Bacteria</taxon>
        <taxon>Pseudomonadati</taxon>
        <taxon>Pseudomonadota</taxon>
        <taxon>Alphaproteobacteria</taxon>
        <taxon>Sphingomonadales</taxon>
        <taxon>Sphingomonadaceae</taxon>
        <taxon>Sphingomonas</taxon>
    </lineage>
</organism>
<dbReference type="EMBL" id="CP101740">
    <property type="protein sequence ID" value="UUL84039.1"/>
    <property type="molecule type" value="Genomic_DNA"/>
</dbReference>
<dbReference type="InterPro" id="IPR025293">
    <property type="entry name" value="YfiR/HmsC-like"/>
</dbReference>
<proteinExistence type="predicted"/>
<feature type="signal peptide" evidence="1">
    <location>
        <begin position="1"/>
        <end position="19"/>
    </location>
</feature>
<evidence type="ECO:0000313" key="2">
    <source>
        <dbReference type="EMBL" id="UUL84039.1"/>
    </source>
</evidence>
<evidence type="ECO:0000313" key="3">
    <source>
        <dbReference type="Proteomes" id="UP001058533"/>
    </source>
</evidence>
<gene>
    <name evidence="2" type="ORF">NMP03_07580</name>
</gene>
<evidence type="ECO:0000256" key="1">
    <source>
        <dbReference type="SAM" id="SignalP"/>
    </source>
</evidence>